<accession>A0A0E9TBB9</accession>
<reference evidence="1" key="1">
    <citation type="submission" date="2014-11" db="EMBL/GenBank/DDBJ databases">
        <authorList>
            <person name="Amaro Gonzalez C."/>
        </authorList>
    </citation>
    <scope>NUCLEOTIDE SEQUENCE</scope>
</reference>
<evidence type="ECO:0000313" key="1">
    <source>
        <dbReference type="EMBL" id="JAH50205.1"/>
    </source>
</evidence>
<protein>
    <submittedName>
        <fullName evidence="1">Uncharacterized protein</fullName>
    </submittedName>
</protein>
<reference evidence="1" key="2">
    <citation type="journal article" date="2015" name="Fish Shellfish Immunol.">
        <title>Early steps in the European eel (Anguilla anguilla)-Vibrio vulnificus interaction in the gills: Role of the RtxA13 toxin.</title>
        <authorList>
            <person name="Callol A."/>
            <person name="Pajuelo D."/>
            <person name="Ebbesson L."/>
            <person name="Teles M."/>
            <person name="MacKenzie S."/>
            <person name="Amaro C."/>
        </authorList>
    </citation>
    <scope>NUCLEOTIDE SEQUENCE</scope>
</reference>
<dbReference type="AlphaFoldDB" id="A0A0E9TBB9"/>
<proteinExistence type="predicted"/>
<dbReference type="EMBL" id="GBXM01058372">
    <property type="protein sequence ID" value="JAH50205.1"/>
    <property type="molecule type" value="Transcribed_RNA"/>
</dbReference>
<sequence>MKCFVKQLTLSGGYMLIYSKPLERACGLRSES</sequence>
<organism evidence="1">
    <name type="scientific">Anguilla anguilla</name>
    <name type="common">European freshwater eel</name>
    <name type="synonym">Muraena anguilla</name>
    <dbReference type="NCBI Taxonomy" id="7936"/>
    <lineage>
        <taxon>Eukaryota</taxon>
        <taxon>Metazoa</taxon>
        <taxon>Chordata</taxon>
        <taxon>Craniata</taxon>
        <taxon>Vertebrata</taxon>
        <taxon>Euteleostomi</taxon>
        <taxon>Actinopterygii</taxon>
        <taxon>Neopterygii</taxon>
        <taxon>Teleostei</taxon>
        <taxon>Anguilliformes</taxon>
        <taxon>Anguillidae</taxon>
        <taxon>Anguilla</taxon>
    </lineage>
</organism>
<name>A0A0E9TBB9_ANGAN</name>